<comment type="function">
    <text evidence="7">Catalyzes the N-acylation of UDP-3-O-acylglucosamine using 3-hydroxyacyl-ACP as the acyl donor. Is involved in the biosynthesis of lipid A, a phosphorylated glycolipid that anchors the lipopolysaccharide to the outer membrane of the cell.</text>
</comment>
<dbReference type="GO" id="GO:0103118">
    <property type="term" value="F:UDP-3-O-[(3R)-3-hydroxyacyl]-glucosamine N-acyltransferase activity"/>
    <property type="evidence" value="ECO:0007669"/>
    <property type="project" value="UniProtKB-EC"/>
</dbReference>
<evidence type="ECO:0000313" key="9">
    <source>
        <dbReference type="EMBL" id="QTH64791.1"/>
    </source>
</evidence>
<dbReference type="InterPro" id="IPR007691">
    <property type="entry name" value="LpxD"/>
</dbReference>
<proteinExistence type="inferred from homology"/>
<evidence type="ECO:0000256" key="2">
    <source>
        <dbReference type="ARBA" id="ARBA00022556"/>
    </source>
</evidence>
<gene>
    <name evidence="7 9" type="primary">lpxD</name>
    <name evidence="9" type="ORF">J1N51_04845</name>
</gene>
<keyword evidence="1 7" id="KW-0444">Lipid biosynthesis</keyword>
<dbReference type="Gene3D" id="3.40.1390.10">
    <property type="entry name" value="MurE/MurF, N-terminal domain"/>
    <property type="match status" value="1"/>
</dbReference>
<keyword evidence="2 7" id="KW-0441">Lipid A biosynthesis</keyword>
<evidence type="ECO:0000256" key="6">
    <source>
        <dbReference type="ARBA" id="ARBA00023315"/>
    </source>
</evidence>
<dbReference type="InterPro" id="IPR018357">
    <property type="entry name" value="Hexapep_transf_CS"/>
</dbReference>
<sequence length="347" mass="37079">MSQTIQALADWVAEGSGLEVKVQGDPDYIVSKLSTIDDAVATDITFLANPKYKKHLEQCQAGCVILSSAVQSEWSGNAIILDNPYAGFALVAQKLDTTPIQTKEIHPSAEIHRDATIEDDVAIGPNVVVEAGAIIGRGAQIGAGCFIGRGTIVGAGTRLWPNVSIYHDVKMGRECLVQANTVIGADGFGYAPLNKDGNQHWLKIPQIGGVTIGDYVEIGASTTIDRGAINDTSIGDRVIIDNQVQIAHNVEIGDFTVIAGCTAIAGSTVIGKNVTIGGGCSIVGHISICDRAYITGRAFVMKDIKEPDVYSSGMPATTNKEWRKNTARYRKLDELFGRVKELEKRQP</sequence>
<organism evidence="9 10">
    <name type="scientific">Psychrosphaera ytuae</name>
    <dbReference type="NCBI Taxonomy" id="2820710"/>
    <lineage>
        <taxon>Bacteria</taxon>
        <taxon>Pseudomonadati</taxon>
        <taxon>Pseudomonadota</taxon>
        <taxon>Gammaproteobacteria</taxon>
        <taxon>Alteromonadales</taxon>
        <taxon>Pseudoalteromonadaceae</taxon>
        <taxon>Psychrosphaera</taxon>
    </lineage>
</organism>
<dbReference type="KEGG" id="psym:J1N51_04845"/>
<dbReference type="Gene3D" id="1.20.5.170">
    <property type="match status" value="1"/>
</dbReference>
<dbReference type="EC" id="2.3.1.191" evidence="7"/>
<name>A0A975DCW8_9GAMM</name>
<evidence type="ECO:0000256" key="1">
    <source>
        <dbReference type="ARBA" id="ARBA00022516"/>
    </source>
</evidence>
<dbReference type="PANTHER" id="PTHR43378:SF2">
    <property type="entry name" value="UDP-3-O-ACYLGLUCOSAMINE N-ACYLTRANSFERASE 1, MITOCHONDRIAL-RELATED"/>
    <property type="match status" value="1"/>
</dbReference>
<keyword evidence="6 7" id="KW-0012">Acyltransferase</keyword>
<evidence type="ECO:0000256" key="5">
    <source>
        <dbReference type="ARBA" id="ARBA00023098"/>
    </source>
</evidence>
<comment type="pathway">
    <text evidence="7">Bacterial outer membrane biogenesis; LPS lipid A biosynthesis.</text>
</comment>
<dbReference type="PANTHER" id="PTHR43378">
    <property type="entry name" value="UDP-3-O-ACYLGLUCOSAMINE N-ACYLTRANSFERASE"/>
    <property type="match status" value="1"/>
</dbReference>
<dbReference type="NCBIfam" id="NF002060">
    <property type="entry name" value="PRK00892.1"/>
    <property type="match status" value="1"/>
</dbReference>
<dbReference type="InterPro" id="IPR020573">
    <property type="entry name" value="UDP_GlcNAc_AcTrfase_non-rep"/>
</dbReference>
<dbReference type="AlphaFoldDB" id="A0A975DCW8"/>
<comment type="catalytic activity">
    <reaction evidence="7">
        <text>a UDP-3-O-[(3R)-3-hydroxyacyl]-alpha-D-glucosamine + a (3R)-hydroxyacyl-[ACP] = a UDP-2-N,3-O-bis[(3R)-3-hydroxyacyl]-alpha-D-glucosamine + holo-[ACP] + H(+)</text>
        <dbReference type="Rhea" id="RHEA:53836"/>
        <dbReference type="Rhea" id="RHEA-COMP:9685"/>
        <dbReference type="Rhea" id="RHEA-COMP:9945"/>
        <dbReference type="ChEBI" id="CHEBI:15378"/>
        <dbReference type="ChEBI" id="CHEBI:64479"/>
        <dbReference type="ChEBI" id="CHEBI:78827"/>
        <dbReference type="ChEBI" id="CHEBI:137740"/>
        <dbReference type="ChEBI" id="CHEBI:137748"/>
        <dbReference type="EC" id="2.3.1.191"/>
    </reaction>
</comment>
<keyword evidence="10" id="KW-1185">Reference proteome</keyword>
<protein>
    <recommendedName>
        <fullName evidence="7">UDP-3-O-acylglucosamine N-acyltransferase</fullName>
        <ecNumber evidence="7">2.3.1.191</ecNumber>
    </recommendedName>
</protein>
<evidence type="ECO:0000256" key="4">
    <source>
        <dbReference type="ARBA" id="ARBA00022737"/>
    </source>
</evidence>
<dbReference type="GO" id="GO:0016410">
    <property type="term" value="F:N-acyltransferase activity"/>
    <property type="evidence" value="ECO:0007669"/>
    <property type="project" value="InterPro"/>
</dbReference>
<evidence type="ECO:0000256" key="3">
    <source>
        <dbReference type="ARBA" id="ARBA00022679"/>
    </source>
</evidence>
<evidence type="ECO:0000259" key="8">
    <source>
        <dbReference type="Pfam" id="PF04613"/>
    </source>
</evidence>
<reference evidence="9" key="1">
    <citation type="submission" date="2021-03" db="EMBL/GenBank/DDBJ databases">
        <title>Description of Psychrosphaera ytuae sp. nov. isolated from deep sea sediment of South China Sea.</title>
        <authorList>
            <person name="Zhang J."/>
            <person name="Xu X.-D."/>
        </authorList>
    </citation>
    <scope>NUCLEOTIDE SEQUENCE</scope>
    <source>
        <strain evidence="9">MTZ26</strain>
    </source>
</reference>
<dbReference type="RefSeq" id="WP_208832845.1">
    <property type="nucleotide sequence ID" value="NZ_CP072110.1"/>
</dbReference>
<dbReference type="NCBIfam" id="TIGR01853">
    <property type="entry name" value="lipid_A_lpxD"/>
    <property type="match status" value="1"/>
</dbReference>
<dbReference type="EMBL" id="CP072110">
    <property type="protein sequence ID" value="QTH64791.1"/>
    <property type="molecule type" value="Genomic_DNA"/>
</dbReference>
<dbReference type="Pfam" id="PF00132">
    <property type="entry name" value="Hexapep"/>
    <property type="match status" value="3"/>
</dbReference>
<comment type="subunit">
    <text evidence="7">Homotrimer.</text>
</comment>
<keyword evidence="5 7" id="KW-0443">Lipid metabolism</keyword>
<dbReference type="CDD" id="cd03352">
    <property type="entry name" value="LbH_LpxD"/>
    <property type="match status" value="1"/>
</dbReference>
<feature type="active site" description="Proton acceptor" evidence="7">
    <location>
        <position position="248"/>
    </location>
</feature>
<dbReference type="Proteomes" id="UP000682739">
    <property type="component" value="Chromosome"/>
</dbReference>
<accession>A0A975DCW8</accession>
<evidence type="ECO:0000313" key="10">
    <source>
        <dbReference type="Proteomes" id="UP000682739"/>
    </source>
</evidence>
<dbReference type="Pfam" id="PF04613">
    <property type="entry name" value="LpxD"/>
    <property type="match status" value="1"/>
</dbReference>
<dbReference type="GO" id="GO:0009245">
    <property type="term" value="P:lipid A biosynthetic process"/>
    <property type="evidence" value="ECO:0007669"/>
    <property type="project" value="UniProtKB-UniRule"/>
</dbReference>
<dbReference type="HAMAP" id="MF_00523">
    <property type="entry name" value="LpxD"/>
    <property type="match status" value="1"/>
</dbReference>
<evidence type="ECO:0000256" key="7">
    <source>
        <dbReference type="HAMAP-Rule" id="MF_00523"/>
    </source>
</evidence>
<dbReference type="GO" id="GO:0016020">
    <property type="term" value="C:membrane"/>
    <property type="evidence" value="ECO:0007669"/>
    <property type="project" value="GOC"/>
</dbReference>
<comment type="similarity">
    <text evidence="7">Belongs to the transferase hexapeptide repeat family. LpxD subfamily.</text>
</comment>
<dbReference type="InterPro" id="IPR011004">
    <property type="entry name" value="Trimer_LpxA-like_sf"/>
</dbReference>
<feature type="domain" description="UDP-3-O-[3-hydroxymyristoyl] glucosamine N-acyltransferase non-repeat region" evidence="8">
    <location>
        <begin position="28"/>
        <end position="93"/>
    </location>
</feature>
<dbReference type="InterPro" id="IPR001451">
    <property type="entry name" value="Hexapep"/>
</dbReference>
<dbReference type="SUPFAM" id="SSF51161">
    <property type="entry name" value="Trimeric LpxA-like enzymes"/>
    <property type="match status" value="1"/>
</dbReference>
<dbReference type="PROSITE" id="PS00101">
    <property type="entry name" value="HEXAPEP_TRANSFERASES"/>
    <property type="match status" value="1"/>
</dbReference>
<dbReference type="Pfam" id="PF14602">
    <property type="entry name" value="Hexapep_2"/>
    <property type="match status" value="1"/>
</dbReference>
<keyword evidence="3 7" id="KW-0808">Transferase</keyword>
<keyword evidence="4 7" id="KW-0677">Repeat</keyword>
<dbReference type="Gene3D" id="2.160.10.10">
    <property type="entry name" value="Hexapeptide repeat proteins"/>
    <property type="match status" value="1"/>
</dbReference>